<gene>
    <name evidence="1" type="ORF">CVT24_002558</name>
</gene>
<dbReference type="OrthoDB" id="411632at2759"/>
<dbReference type="STRING" id="181874.A0A409X8B0"/>
<reference evidence="1 2" key="1">
    <citation type="journal article" date="2018" name="Evol. Lett.">
        <title>Horizontal gene cluster transfer increased hallucinogenic mushroom diversity.</title>
        <authorList>
            <person name="Reynolds H.T."/>
            <person name="Vijayakumar V."/>
            <person name="Gluck-Thaler E."/>
            <person name="Korotkin H.B."/>
            <person name="Matheny P.B."/>
            <person name="Slot J.C."/>
        </authorList>
    </citation>
    <scope>NUCLEOTIDE SEQUENCE [LARGE SCALE GENOMIC DNA]</scope>
    <source>
        <strain evidence="1 2">2629</strain>
    </source>
</reference>
<keyword evidence="2" id="KW-1185">Reference proteome</keyword>
<dbReference type="Proteomes" id="UP000284842">
    <property type="component" value="Unassembled WGS sequence"/>
</dbReference>
<protein>
    <submittedName>
        <fullName evidence="1">Uncharacterized protein</fullName>
    </submittedName>
</protein>
<dbReference type="EMBL" id="NHTK01004385">
    <property type="protein sequence ID" value="PPQ87002.1"/>
    <property type="molecule type" value="Genomic_DNA"/>
</dbReference>
<dbReference type="AlphaFoldDB" id="A0A409X8B0"/>
<proteinExistence type="predicted"/>
<sequence length="256" mass="29511">MKGVNVGGVKMKMDGVKGTNVYGLDGGRWPDPKRVKELWVEGSRDSGVRQDELIFFPMWKTPDPSFVYWTEGLGPVDNEFSEASFFGGSPKAIDWFARTFYAYHKHYLAFDLFVGKDQTLINALFLLFPERFITIYERDISAPAFLALNEHNPGATHNPVPVPQDPEHTGYLGQCGSEWFYYQFMFASGGVREKAKKMWVERERQRWRVWGWWRGKDLRECRETRVVGMRGVLRRVFGDGWNGAVGSVSVPDELEY</sequence>
<name>A0A409X8B0_9AGAR</name>
<dbReference type="InParanoid" id="A0A409X8B0"/>
<organism evidence="1 2">
    <name type="scientific">Panaeolus cyanescens</name>
    <dbReference type="NCBI Taxonomy" id="181874"/>
    <lineage>
        <taxon>Eukaryota</taxon>
        <taxon>Fungi</taxon>
        <taxon>Dikarya</taxon>
        <taxon>Basidiomycota</taxon>
        <taxon>Agaricomycotina</taxon>
        <taxon>Agaricomycetes</taxon>
        <taxon>Agaricomycetidae</taxon>
        <taxon>Agaricales</taxon>
        <taxon>Agaricineae</taxon>
        <taxon>Galeropsidaceae</taxon>
        <taxon>Panaeolus</taxon>
    </lineage>
</organism>
<comment type="caution">
    <text evidence="1">The sequence shown here is derived from an EMBL/GenBank/DDBJ whole genome shotgun (WGS) entry which is preliminary data.</text>
</comment>
<evidence type="ECO:0000313" key="2">
    <source>
        <dbReference type="Proteomes" id="UP000284842"/>
    </source>
</evidence>
<accession>A0A409X8B0</accession>
<evidence type="ECO:0000313" key="1">
    <source>
        <dbReference type="EMBL" id="PPQ87002.1"/>
    </source>
</evidence>